<accession>A0A0C2N209</accession>
<reference evidence="5 6" key="1">
    <citation type="journal article" date="2014" name="Genome Biol. Evol.">
        <title>The genome of the myxosporean Thelohanellus kitauei shows adaptations to nutrient acquisition within its fish host.</title>
        <authorList>
            <person name="Yang Y."/>
            <person name="Xiong J."/>
            <person name="Zhou Z."/>
            <person name="Huo F."/>
            <person name="Miao W."/>
            <person name="Ran C."/>
            <person name="Liu Y."/>
            <person name="Zhang J."/>
            <person name="Feng J."/>
            <person name="Wang M."/>
            <person name="Wang M."/>
            <person name="Wang L."/>
            <person name="Yao B."/>
        </authorList>
    </citation>
    <scope>NUCLEOTIDE SEQUENCE [LARGE SCALE GENOMIC DNA]</scope>
    <source>
        <strain evidence="5">Wuqing</strain>
    </source>
</reference>
<gene>
    <name evidence="5" type="ORF">RF11_09688</name>
</gene>
<protein>
    <submittedName>
        <fullName evidence="5">Uncharacterized protein</fullName>
    </submittedName>
</protein>
<keyword evidence="4" id="KW-0539">Nucleus</keyword>
<proteinExistence type="inferred from homology"/>
<evidence type="ECO:0000256" key="1">
    <source>
        <dbReference type="ARBA" id="ARBA00004123"/>
    </source>
</evidence>
<comment type="similarity">
    <text evidence="2">Belongs to the importin beta family.</text>
</comment>
<dbReference type="AlphaFoldDB" id="A0A0C2N209"/>
<sequence length="970" mass="111001">MEEVMKEVERSCLGMQGKDNAAEINRADKFLLGLMKGNSLFCFELSLRLLKSNCATEAMEYATKLLYHTLKSMDGNISEVQASLIKEIIQVVLESKSENLTFKLCQILCYLILKNEDKQPTKVLELLVKLSIQNHLDPDNICLDFFMAFADEYNRFVDLESCHSAKKIGHFTPLIQAHVSKIIAGNNVNLKVKALKCFDFWVQQISVKDISCSLVIVISGHLTNDRLTDHAYDIIQTIIDFEGVSNSVIQSLELALVKNLYYVFPYLTISDSKVLAEVPIASNVQHNVYKAFVNFAQVNVIKRIVDEMTWFKETKAGLLNILIRLTAIGSFYMLPPHQSHGMMVYPYNFWNDFFDNETVKQEMRNLRFYNLFTELFYIFLQKVTFSPWVTRDSVSRDVVREIRVDVAQIFQKMAAIQPDLLLHNIYVTYKIFEQKTLENMDKLYLLEAAAFVLGCVVNIVPVTNDTLRILSEIFSSVPILCSKNINFVLPMLKLLSKSSQFLLSNLLPVFVDMIDKMSHMILNSHLLDNHSKEIMYSCVNFTAIVMEKLNSGLNPVFLDKIIKLFGEMFTMILKQVKNGQNFDSFLSSKNKKAYLSTVKIVVRAMSCQCLDGNPHESEIYVAQLIKDVIDLFEACSFKIASQHSPHIYKDVITLTQILDEMSQGLLISSPSGRGGLKLIFERLFSGSLMSNAFFCLKTSNIFSKILVDIVERCLYQDFRQFVQQAILNNFACQIIGLITANNWQLAPIVVKYIKIIITESSAFVEPIDFVLNPLLHTGLSCLDPFWDQAPQFLTFLVDIMKSLPPHIVFYHHISLETSQMLVMKLLEFSYMDNLPEVSLGAVKCLKKMLKCTIALGDSTPLLMTRYDQSSTITLIDYLLNSIVFRMVTRGERMVVLLYPVLMVLSSLNSNQFVKKLYDCIFSEKIIPTQLVDSDVIRSFYWQFVDNYTNKERGLEIFIKFFSSISNKLNC</sequence>
<comment type="caution">
    <text evidence="5">The sequence shown here is derived from an EMBL/GenBank/DDBJ whole genome shotgun (WGS) entry which is preliminary data.</text>
</comment>
<dbReference type="Proteomes" id="UP000031668">
    <property type="component" value="Unassembled WGS sequence"/>
</dbReference>
<keyword evidence="6" id="KW-1185">Reference proteome</keyword>
<evidence type="ECO:0000313" key="5">
    <source>
        <dbReference type="EMBL" id="KII70425.1"/>
    </source>
</evidence>
<dbReference type="PANTHER" id="PTHR12363">
    <property type="entry name" value="TRANSPORTIN 3 AND IMPORTIN 13"/>
    <property type="match status" value="1"/>
</dbReference>
<dbReference type="GO" id="GO:0005634">
    <property type="term" value="C:nucleus"/>
    <property type="evidence" value="ECO:0007669"/>
    <property type="project" value="UniProtKB-SubCell"/>
</dbReference>
<evidence type="ECO:0000313" key="6">
    <source>
        <dbReference type="Proteomes" id="UP000031668"/>
    </source>
</evidence>
<dbReference type="GO" id="GO:0005737">
    <property type="term" value="C:cytoplasm"/>
    <property type="evidence" value="ECO:0007669"/>
    <property type="project" value="TreeGrafter"/>
</dbReference>
<dbReference type="OrthoDB" id="6020500at2759"/>
<evidence type="ECO:0000256" key="3">
    <source>
        <dbReference type="ARBA" id="ARBA00022448"/>
    </source>
</evidence>
<dbReference type="GO" id="GO:0006606">
    <property type="term" value="P:protein import into nucleus"/>
    <property type="evidence" value="ECO:0007669"/>
    <property type="project" value="TreeGrafter"/>
</dbReference>
<keyword evidence="3" id="KW-0813">Transport</keyword>
<dbReference type="PANTHER" id="PTHR12363:SF33">
    <property type="entry name" value="IMPORTIN-13"/>
    <property type="match status" value="1"/>
</dbReference>
<dbReference type="SUPFAM" id="SSF48371">
    <property type="entry name" value="ARM repeat"/>
    <property type="match status" value="1"/>
</dbReference>
<dbReference type="InterPro" id="IPR016024">
    <property type="entry name" value="ARM-type_fold"/>
</dbReference>
<dbReference type="EMBL" id="JWZT01002080">
    <property type="protein sequence ID" value="KII70425.1"/>
    <property type="molecule type" value="Genomic_DNA"/>
</dbReference>
<evidence type="ECO:0000256" key="2">
    <source>
        <dbReference type="ARBA" id="ARBA00007991"/>
    </source>
</evidence>
<evidence type="ECO:0000256" key="4">
    <source>
        <dbReference type="ARBA" id="ARBA00023242"/>
    </source>
</evidence>
<dbReference type="InterPro" id="IPR051345">
    <property type="entry name" value="Importin_beta-like_NTR"/>
</dbReference>
<comment type="subcellular location">
    <subcellularLocation>
        <location evidence="1">Nucleus</location>
    </subcellularLocation>
</comment>
<organism evidence="5 6">
    <name type="scientific">Thelohanellus kitauei</name>
    <name type="common">Myxosporean</name>
    <dbReference type="NCBI Taxonomy" id="669202"/>
    <lineage>
        <taxon>Eukaryota</taxon>
        <taxon>Metazoa</taxon>
        <taxon>Cnidaria</taxon>
        <taxon>Myxozoa</taxon>
        <taxon>Myxosporea</taxon>
        <taxon>Bivalvulida</taxon>
        <taxon>Platysporina</taxon>
        <taxon>Myxobolidae</taxon>
        <taxon>Thelohanellus</taxon>
    </lineage>
</organism>
<name>A0A0C2N209_THEKT</name>